<feature type="compositionally biased region" description="Basic and acidic residues" evidence="1">
    <location>
        <begin position="198"/>
        <end position="208"/>
    </location>
</feature>
<name>A0A495J3G0_9SPHI</name>
<dbReference type="AlphaFoldDB" id="A0A495J3G0"/>
<protein>
    <recommendedName>
        <fullName evidence="5">YXWGXW repeat-containing protein</fullName>
    </recommendedName>
</protein>
<feature type="compositionally biased region" description="Basic and acidic residues" evidence="1">
    <location>
        <begin position="144"/>
        <end position="157"/>
    </location>
</feature>
<comment type="caution">
    <text evidence="3">The sequence shown here is derived from an EMBL/GenBank/DDBJ whole genome shotgun (WGS) entry which is preliminary data.</text>
</comment>
<proteinExistence type="predicted"/>
<reference evidence="3 4" key="1">
    <citation type="submission" date="2018-10" db="EMBL/GenBank/DDBJ databases">
        <title>Genomic Encyclopedia of Archaeal and Bacterial Type Strains, Phase II (KMG-II): from individual species to whole genera.</title>
        <authorList>
            <person name="Goeker M."/>
        </authorList>
    </citation>
    <scope>NUCLEOTIDE SEQUENCE [LARGE SCALE GENOMIC DNA]</scope>
    <source>
        <strain evidence="3 4">DSM 18602</strain>
    </source>
</reference>
<evidence type="ECO:0000256" key="2">
    <source>
        <dbReference type="SAM" id="SignalP"/>
    </source>
</evidence>
<evidence type="ECO:0000313" key="3">
    <source>
        <dbReference type="EMBL" id="RKR83142.1"/>
    </source>
</evidence>
<gene>
    <name evidence="3" type="ORF">BDD43_3344</name>
</gene>
<feature type="chain" id="PRO_5019718775" description="YXWGXW repeat-containing protein" evidence="2">
    <location>
        <begin position="24"/>
        <end position="214"/>
    </location>
</feature>
<evidence type="ECO:0008006" key="5">
    <source>
        <dbReference type="Google" id="ProtNLM"/>
    </source>
</evidence>
<keyword evidence="4" id="KW-1185">Reference proteome</keyword>
<feature type="signal peptide" evidence="2">
    <location>
        <begin position="1"/>
        <end position="23"/>
    </location>
</feature>
<dbReference type="Proteomes" id="UP000268007">
    <property type="component" value="Unassembled WGS sequence"/>
</dbReference>
<evidence type="ECO:0000256" key="1">
    <source>
        <dbReference type="SAM" id="MobiDB-lite"/>
    </source>
</evidence>
<keyword evidence="2" id="KW-0732">Signal</keyword>
<dbReference type="RefSeq" id="WP_121198667.1">
    <property type="nucleotide sequence ID" value="NZ_RBKU01000001.1"/>
</dbReference>
<accession>A0A495J3G0</accession>
<dbReference type="OrthoDB" id="799522at2"/>
<sequence length="214" mass="25232">MKKLTLVSAAIIMSGLVYQTANAQIGVHFNIHLGSRPVVIAPAYDSDFYYLPEVEAYYSVGQQCYFYQDGGSWVSAAYLPGRYHDYDWQHARRFAVNEPRPYMHNDVYRARYGGFDGRRDWNYRDDRSRVYADRDGFDNRFRDNGNRFRDNDNRFRGNDNGFRNNDNRRDGQRNDDRGRFDNRNDRQQNNNQNSRGNDNNRGDNDSRTGRGGRF</sequence>
<organism evidence="3 4">
    <name type="scientific">Mucilaginibacter gracilis</name>
    <dbReference type="NCBI Taxonomy" id="423350"/>
    <lineage>
        <taxon>Bacteria</taxon>
        <taxon>Pseudomonadati</taxon>
        <taxon>Bacteroidota</taxon>
        <taxon>Sphingobacteriia</taxon>
        <taxon>Sphingobacteriales</taxon>
        <taxon>Sphingobacteriaceae</taxon>
        <taxon>Mucilaginibacter</taxon>
    </lineage>
</organism>
<feature type="compositionally biased region" description="Basic and acidic residues" evidence="1">
    <location>
        <begin position="165"/>
        <end position="186"/>
    </location>
</feature>
<dbReference type="EMBL" id="RBKU01000001">
    <property type="protein sequence ID" value="RKR83142.1"/>
    <property type="molecule type" value="Genomic_DNA"/>
</dbReference>
<feature type="region of interest" description="Disordered" evidence="1">
    <location>
        <begin position="144"/>
        <end position="214"/>
    </location>
</feature>
<feature type="compositionally biased region" description="Low complexity" evidence="1">
    <location>
        <begin position="187"/>
        <end position="197"/>
    </location>
</feature>
<evidence type="ECO:0000313" key="4">
    <source>
        <dbReference type="Proteomes" id="UP000268007"/>
    </source>
</evidence>